<dbReference type="RefSeq" id="WP_052650450.1">
    <property type="nucleotide sequence ID" value="NZ_CCXS01000001.1"/>
</dbReference>
<dbReference type="PANTHER" id="PTHR11941:SF54">
    <property type="entry name" value="ENOYL-COA HYDRATASE, MITOCHONDRIAL"/>
    <property type="match status" value="1"/>
</dbReference>
<dbReference type="InterPro" id="IPR029045">
    <property type="entry name" value="ClpP/crotonase-like_dom_sf"/>
</dbReference>
<dbReference type="OrthoDB" id="9775794at2"/>
<dbReference type="InterPro" id="IPR001753">
    <property type="entry name" value="Enoyl-CoA_hydra/iso"/>
</dbReference>
<dbReference type="AlphaFoldDB" id="A0A098EHI0"/>
<name>A0A098EHI0_9BACL</name>
<dbReference type="CDD" id="cd06558">
    <property type="entry name" value="crotonase-like"/>
    <property type="match status" value="1"/>
</dbReference>
<dbReference type="SUPFAM" id="SSF52096">
    <property type="entry name" value="ClpP/crotonase"/>
    <property type="match status" value="1"/>
</dbReference>
<dbReference type="FunFam" id="1.10.12.10:FF:000001">
    <property type="entry name" value="Probable enoyl-CoA hydratase, mitochondrial"/>
    <property type="match status" value="1"/>
</dbReference>
<dbReference type="EMBL" id="CCXS01000001">
    <property type="protein sequence ID" value="CEG21723.1"/>
    <property type="molecule type" value="Genomic_DNA"/>
</dbReference>
<protein>
    <submittedName>
        <fullName evidence="3">Putative enoyl-CoA hydratase echA8</fullName>
    </submittedName>
</protein>
<dbReference type="Pfam" id="PF00378">
    <property type="entry name" value="ECH_1"/>
    <property type="match status" value="1"/>
</dbReference>
<evidence type="ECO:0000313" key="4">
    <source>
        <dbReference type="Proteomes" id="UP000043699"/>
    </source>
</evidence>
<dbReference type="GO" id="GO:0006635">
    <property type="term" value="P:fatty acid beta-oxidation"/>
    <property type="evidence" value="ECO:0007669"/>
    <property type="project" value="TreeGrafter"/>
</dbReference>
<keyword evidence="2" id="KW-0456">Lyase</keyword>
<sequence>MEDKELIQVETEGHLAIVILANPPVNVLTDQIISELDAAIEEIAKLPDIRAVILRAAGEKAFAAGADIGQFPSLTEETGIQLVDKGKRVFDKLAASNVPVICAIQGLALGAGLELAIACDIRVVEEDAKLGLPETGLGILPGYAGTQRLSRLVGIGKAKELVLSGVLLSGQEAYEVGLAERVVPKGGAFEAAKELAEKVAAKGPVAVANAKRAINEGIELPLAEAQELESYLFSKLVGTADMQEGVKAFKEKRKPVFQGK</sequence>
<dbReference type="Gene3D" id="3.90.226.10">
    <property type="entry name" value="2-enoyl-CoA Hydratase, Chain A, domain 1"/>
    <property type="match status" value="1"/>
</dbReference>
<dbReference type="Proteomes" id="UP000043699">
    <property type="component" value="Unassembled WGS sequence"/>
</dbReference>
<dbReference type="InterPro" id="IPR014748">
    <property type="entry name" value="Enoyl-CoA_hydra_C"/>
</dbReference>
<evidence type="ECO:0000313" key="3">
    <source>
        <dbReference type="EMBL" id="CEG21723.1"/>
    </source>
</evidence>
<evidence type="ECO:0000256" key="2">
    <source>
        <dbReference type="ARBA" id="ARBA00023239"/>
    </source>
</evidence>
<dbReference type="PANTHER" id="PTHR11941">
    <property type="entry name" value="ENOYL-COA HYDRATASE-RELATED"/>
    <property type="match status" value="1"/>
</dbReference>
<keyword evidence="4" id="KW-1185">Reference proteome</keyword>
<reference evidence="3 4" key="1">
    <citation type="submission" date="2014-09" db="EMBL/GenBank/DDBJ databases">
        <authorList>
            <person name="Urmite Genomes Urmite Genomes"/>
        </authorList>
    </citation>
    <scope>NUCLEOTIDE SEQUENCE [LARGE SCALE GENOMIC DNA]</scope>
    <source>
        <strain evidence="3 4">ES2</strain>
    </source>
</reference>
<evidence type="ECO:0000256" key="1">
    <source>
        <dbReference type="ARBA" id="ARBA00005254"/>
    </source>
</evidence>
<gene>
    <name evidence="3" type="primary">echA8_2</name>
    <name evidence="3" type="ORF">BN1080_00638</name>
</gene>
<proteinExistence type="inferred from homology"/>
<dbReference type="Gene3D" id="1.10.12.10">
    <property type="entry name" value="Lyase 2-enoyl-coa Hydratase, Chain A, domain 2"/>
    <property type="match status" value="1"/>
</dbReference>
<accession>A0A098EHI0</accession>
<dbReference type="GO" id="GO:0016836">
    <property type="term" value="F:hydro-lyase activity"/>
    <property type="evidence" value="ECO:0007669"/>
    <property type="project" value="UniProtKB-ARBA"/>
</dbReference>
<organism evidence="3 4">
    <name type="scientific">Planococcus massiliensis</name>
    <dbReference type="NCBI Taxonomy" id="1499687"/>
    <lineage>
        <taxon>Bacteria</taxon>
        <taxon>Bacillati</taxon>
        <taxon>Bacillota</taxon>
        <taxon>Bacilli</taxon>
        <taxon>Bacillales</taxon>
        <taxon>Caryophanaceae</taxon>
        <taxon>Planococcus</taxon>
    </lineage>
</organism>
<comment type="similarity">
    <text evidence="1">Belongs to the enoyl-CoA hydratase/isomerase family.</text>
</comment>
<dbReference type="STRING" id="1499687.BN1080_00638"/>
<dbReference type="FunFam" id="3.90.226.10:FF:000009">
    <property type="entry name" value="Carnitinyl-CoA dehydratase"/>
    <property type="match status" value="1"/>
</dbReference>